<dbReference type="EMBL" id="FXTQ01000004">
    <property type="protein sequence ID" value="SMO83258.1"/>
    <property type="molecule type" value="Genomic_DNA"/>
</dbReference>
<dbReference type="InterPro" id="IPR032530">
    <property type="entry name" value="DUF4957"/>
</dbReference>
<dbReference type="Pfam" id="PF17161">
    <property type="entry name" value="DUF5123"/>
    <property type="match status" value="1"/>
</dbReference>
<evidence type="ECO:0000313" key="3">
    <source>
        <dbReference type="Proteomes" id="UP000319267"/>
    </source>
</evidence>
<dbReference type="InterPro" id="IPR011050">
    <property type="entry name" value="Pectin_lyase_fold/virulence"/>
</dbReference>
<dbReference type="Gene3D" id="2.60.40.10">
    <property type="entry name" value="Immunoglobulins"/>
    <property type="match status" value="2"/>
</dbReference>
<keyword evidence="3" id="KW-1185">Reference proteome</keyword>
<dbReference type="Pfam" id="PF16318">
    <property type="entry name" value="DUF4957"/>
    <property type="match status" value="1"/>
</dbReference>
<reference evidence="2 3" key="1">
    <citation type="submission" date="2017-05" db="EMBL/GenBank/DDBJ databases">
        <authorList>
            <person name="Varghese N."/>
            <person name="Submissions S."/>
        </authorList>
    </citation>
    <scope>NUCLEOTIDE SEQUENCE [LARGE SCALE GENOMIC DNA]</scope>
    <source>
        <strain evidence="2 3">DSM 29982</strain>
    </source>
</reference>
<dbReference type="SUPFAM" id="SSF49265">
    <property type="entry name" value="Fibronectin type III"/>
    <property type="match status" value="1"/>
</dbReference>
<dbReference type="PROSITE" id="PS50853">
    <property type="entry name" value="FN3"/>
    <property type="match status" value="1"/>
</dbReference>
<dbReference type="InterPro" id="IPR033427">
    <property type="entry name" value="DUF5123"/>
</dbReference>
<dbReference type="SMART" id="SM00060">
    <property type="entry name" value="FN3"/>
    <property type="match status" value="2"/>
</dbReference>
<evidence type="ECO:0000259" key="1">
    <source>
        <dbReference type="PROSITE" id="PS50853"/>
    </source>
</evidence>
<evidence type="ECO:0000313" key="2">
    <source>
        <dbReference type="EMBL" id="SMO83258.1"/>
    </source>
</evidence>
<gene>
    <name evidence="2" type="ORF">SAMN06265220_104292</name>
</gene>
<accession>A0A521EH68</accession>
<dbReference type="InterPro" id="IPR012334">
    <property type="entry name" value="Pectin_lyas_fold"/>
</dbReference>
<proteinExistence type="predicted"/>
<protein>
    <recommendedName>
        <fullName evidence="1">Fibronectin type-III domain-containing protein</fullName>
    </recommendedName>
</protein>
<organism evidence="2 3">
    <name type="scientific">Flavobacterium nitrogenifigens</name>
    <dbReference type="NCBI Taxonomy" id="1617283"/>
    <lineage>
        <taxon>Bacteria</taxon>
        <taxon>Pseudomonadati</taxon>
        <taxon>Bacteroidota</taxon>
        <taxon>Flavobacteriia</taxon>
        <taxon>Flavobacteriales</taxon>
        <taxon>Flavobacteriaceae</taxon>
        <taxon>Flavobacterium</taxon>
    </lineage>
</organism>
<dbReference type="AlphaFoldDB" id="A0A521EH68"/>
<dbReference type="InterPro" id="IPR036116">
    <property type="entry name" value="FN3_sf"/>
</dbReference>
<dbReference type="PROSITE" id="PS51257">
    <property type="entry name" value="PROKAR_LIPOPROTEIN"/>
    <property type="match status" value="1"/>
</dbReference>
<dbReference type="SUPFAM" id="SSF51126">
    <property type="entry name" value="Pectin lyase-like"/>
    <property type="match status" value="1"/>
</dbReference>
<dbReference type="Proteomes" id="UP000319267">
    <property type="component" value="Unassembled WGS sequence"/>
</dbReference>
<sequence>MNTKNIFRGLITILWLAFAVSSCESYNEELLDGIGNTREFSPIGLTAKIRNSTTVELDWGVKADENPDHYVVEFSADDPEFKTIFKTINVTPSQLPVQVALEGETTYSIRVKSVSAAGLEDSKWSITTATTLSEQIFFPIKDEEIQATSVTLRWTPNSNVTHILLQPGNLNHTITAEEKVAGVAVVTGLTPETNYDVTLKNGTKTRGTLQFTSGVDLTNGIIVNPGDDLNAKIAQASAGSRLLLMPGNFQTTGEVILNKTLIIRGVRPENRPILNVKFTINSGLVNLSLMDLELKGTGLNNAAVVTVSGASSNYGDILITRCAIHDYTRALIAANASNSKVASFTVDNSIVKSVNTNAGADFIDFRNSHVASIILKNSTFDSCSTSRDFVRVDGVVPANGGFSGTGLKTTILIQNCTLYNVSNLTAPKRILYVRFLDNSSTVMNTLIVSTSAIYTNHAATETPAFSKNYYYTAESFMDATIPLNKVDATGVTANPQFVDAATGNFKVQNQTMIDNNIGDPRWLK</sequence>
<dbReference type="Gene3D" id="2.160.20.10">
    <property type="entry name" value="Single-stranded right-handed beta-helix, Pectin lyase-like"/>
    <property type="match status" value="1"/>
</dbReference>
<name>A0A521EH68_9FLAO</name>
<dbReference type="CDD" id="cd00063">
    <property type="entry name" value="FN3"/>
    <property type="match status" value="2"/>
</dbReference>
<dbReference type="InterPro" id="IPR013783">
    <property type="entry name" value="Ig-like_fold"/>
</dbReference>
<feature type="domain" description="Fibronectin type-III" evidence="1">
    <location>
        <begin position="41"/>
        <end position="135"/>
    </location>
</feature>
<dbReference type="InterPro" id="IPR003961">
    <property type="entry name" value="FN3_dom"/>
</dbReference>